<keyword evidence="1" id="KW-0812">Transmembrane</keyword>
<evidence type="ECO:0000313" key="2">
    <source>
        <dbReference type="EMBL" id="MDO5986653.1"/>
    </source>
</evidence>
<dbReference type="EMBL" id="JAUOEM010000001">
    <property type="protein sequence ID" value="MDO5986653.1"/>
    <property type="molecule type" value="Genomic_DNA"/>
</dbReference>
<gene>
    <name evidence="2" type="ORF">Q4Q39_04460</name>
</gene>
<organism evidence="2 3">
    <name type="scientific">Flavivirga amylovorans</name>
    <dbReference type="NCBI Taxonomy" id="870486"/>
    <lineage>
        <taxon>Bacteria</taxon>
        <taxon>Pseudomonadati</taxon>
        <taxon>Bacteroidota</taxon>
        <taxon>Flavobacteriia</taxon>
        <taxon>Flavobacteriales</taxon>
        <taxon>Flavobacteriaceae</taxon>
        <taxon>Flavivirga</taxon>
    </lineage>
</organism>
<sequence>MKTNQIFRVDNIMNTFQLNGNNGIASFSLTVNSAKRVIYIAIGFTLGVLAINYINAKRCYY</sequence>
<proteinExistence type="predicted"/>
<keyword evidence="1" id="KW-1133">Transmembrane helix</keyword>
<evidence type="ECO:0000313" key="3">
    <source>
        <dbReference type="Proteomes" id="UP001176891"/>
    </source>
</evidence>
<evidence type="ECO:0000256" key="1">
    <source>
        <dbReference type="SAM" id="Phobius"/>
    </source>
</evidence>
<keyword evidence="1" id="KW-0472">Membrane</keyword>
<dbReference type="RefSeq" id="WP_303281167.1">
    <property type="nucleotide sequence ID" value="NZ_BAABCZ010000016.1"/>
</dbReference>
<feature type="transmembrane region" description="Helical" evidence="1">
    <location>
        <begin position="37"/>
        <end position="56"/>
    </location>
</feature>
<protein>
    <submittedName>
        <fullName evidence="2">Uncharacterized protein</fullName>
    </submittedName>
</protein>
<reference evidence="2" key="1">
    <citation type="submission" date="2023-07" db="EMBL/GenBank/DDBJ databases">
        <title>Two novel species in the genus Flavivirga.</title>
        <authorList>
            <person name="Kwon K."/>
        </authorList>
    </citation>
    <scope>NUCLEOTIDE SEQUENCE</scope>
    <source>
        <strain evidence="2">KACC 14157</strain>
    </source>
</reference>
<name>A0ABT8WYC3_9FLAO</name>
<accession>A0ABT8WYC3</accession>
<dbReference type="Proteomes" id="UP001176891">
    <property type="component" value="Unassembled WGS sequence"/>
</dbReference>
<comment type="caution">
    <text evidence="2">The sequence shown here is derived from an EMBL/GenBank/DDBJ whole genome shotgun (WGS) entry which is preliminary data.</text>
</comment>
<keyword evidence="3" id="KW-1185">Reference proteome</keyword>